<organism evidence="1">
    <name type="scientific">Mycobacterium leprae</name>
    <dbReference type="NCBI Taxonomy" id="1769"/>
    <lineage>
        <taxon>Bacteria</taxon>
        <taxon>Bacillati</taxon>
        <taxon>Actinomycetota</taxon>
        <taxon>Actinomycetes</taxon>
        <taxon>Mycobacteriales</taxon>
        <taxon>Mycobacteriaceae</taxon>
        <taxon>Mycobacterium</taxon>
    </lineage>
</organism>
<proteinExistence type="predicted"/>
<dbReference type="EMBL" id="U00018">
    <property type="protein sequence ID" value="AAA17262.1"/>
    <property type="molecule type" value="Genomic_DNA"/>
</dbReference>
<reference evidence="1" key="1">
    <citation type="submission" date="1994-01" db="EMBL/GenBank/DDBJ databases">
        <authorList>
            <person name="Smith D.R."/>
        </authorList>
    </citation>
    <scope>NUCLEOTIDE SEQUENCE</scope>
</reference>
<accession>Q49832</accession>
<dbReference type="AlphaFoldDB" id="Q49832"/>
<reference evidence="1" key="2">
    <citation type="submission" date="1994-03" db="EMBL/GenBank/DDBJ databases">
        <authorList>
            <person name="Robison K."/>
        </authorList>
    </citation>
    <scope>NUCLEOTIDE SEQUENCE</scope>
</reference>
<name>Q49832_MYCLR</name>
<dbReference type="PIR" id="S72926">
    <property type="entry name" value="S72926"/>
</dbReference>
<evidence type="ECO:0000313" key="1">
    <source>
        <dbReference type="EMBL" id="AAA17262.1"/>
    </source>
</evidence>
<protein>
    <submittedName>
        <fullName evidence="1">B2168_C1_185</fullName>
    </submittedName>
</protein>
<sequence length="130" mass="14191">MQFSADAKNIGELLNAKGFTETIFQVSRRFQTKAISNPAAASPTLPVECGATHNMSTVLGGTGKTGALPFETRADYLVYHELFQYYSSTANLDHLPPSATGKVSFTDTAIHQNTAYRIFGHPSMWATCQR</sequence>